<dbReference type="HOGENOM" id="CLU_1414960_0_0_1"/>
<proteinExistence type="predicted"/>
<dbReference type="PANTHER" id="PTHR35859">
    <property type="entry name" value="NONSELECTIVE CATION CHANNEL PROTEIN"/>
    <property type="match status" value="1"/>
</dbReference>
<reference evidence="3" key="1">
    <citation type="journal article" date="2011" name="PLoS Genet.">
        <title>Genomic analysis of the necrotrophic fungal pathogens Sclerotinia sclerotiorum and Botrytis cinerea.</title>
        <authorList>
            <person name="Amselem J."/>
            <person name="Cuomo C.A."/>
            <person name="van Kan J.A."/>
            <person name="Viaud M."/>
            <person name="Benito E.P."/>
            <person name="Couloux A."/>
            <person name="Coutinho P.M."/>
            <person name="de Vries R.P."/>
            <person name="Dyer P.S."/>
            <person name="Fillinger S."/>
            <person name="Fournier E."/>
            <person name="Gout L."/>
            <person name="Hahn M."/>
            <person name="Kohn L."/>
            <person name="Lapalu N."/>
            <person name="Plummer K.M."/>
            <person name="Pradier J.M."/>
            <person name="Quevillon E."/>
            <person name="Sharon A."/>
            <person name="Simon A."/>
            <person name="ten Have A."/>
            <person name="Tudzynski B."/>
            <person name="Tudzynski P."/>
            <person name="Wincker P."/>
            <person name="Andrew M."/>
            <person name="Anthouard V."/>
            <person name="Beever R.E."/>
            <person name="Beffa R."/>
            <person name="Benoit I."/>
            <person name="Bouzid O."/>
            <person name="Brault B."/>
            <person name="Chen Z."/>
            <person name="Choquer M."/>
            <person name="Collemare J."/>
            <person name="Cotton P."/>
            <person name="Danchin E.G."/>
            <person name="Da Silva C."/>
            <person name="Gautier A."/>
            <person name="Giraud C."/>
            <person name="Giraud T."/>
            <person name="Gonzalez C."/>
            <person name="Grossetete S."/>
            <person name="Guldener U."/>
            <person name="Henrissat B."/>
            <person name="Howlett B.J."/>
            <person name="Kodira C."/>
            <person name="Kretschmer M."/>
            <person name="Lappartient A."/>
            <person name="Leroch M."/>
            <person name="Levis C."/>
            <person name="Mauceli E."/>
            <person name="Neuveglise C."/>
            <person name="Oeser B."/>
            <person name="Pearson M."/>
            <person name="Poulain J."/>
            <person name="Poussereau N."/>
            <person name="Quesneville H."/>
            <person name="Rascle C."/>
            <person name="Schumacher J."/>
            <person name="Segurens B."/>
            <person name="Sexton A."/>
            <person name="Silva E."/>
            <person name="Sirven C."/>
            <person name="Soanes D.M."/>
            <person name="Talbot N.J."/>
            <person name="Templeton M."/>
            <person name="Yandava C."/>
            <person name="Yarden O."/>
            <person name="Zeng Q."/>
            <person name="Rollins J.A."/>
            <person name="Lebrun M.H."/>
            <person name="Dickman M."/>
        </authorList>
    </citation>
    <scope>NUCLEOTIDE SEQUENCE [LARGE SCALE GENOMIC DNA]</scope>
    <source>
        <strain evidence="3">T4</strain>
    </source>
</reference>
<dbReference type="PANTHER" id="PTHR35859:SF4">
    <property type="entry name" value="MEMBRANE CHANNEL PROTEIN, PUTATIVE (AFU_ORTHOLOGUE AFUA_6G11300)-RELATED"/>
    <property type="match status" value="1"/>
</dbReference>
<protein>
    <submittedName>
        <fullName evidence="2">Uncharacterized protein</fullName>
    </submittedName>
</protein>
<gene>
    <name evidence="2" type="ORF">BofuT4_P002030.1</name>
</gene>
<name>G2YMA8_BOTF4</name>
<dbReference type="InParanoid" id="G2YMA8"/>
<organism evidence="2 3">
    <name type="scientific">Botryotinia fuckeliana (strain T4)</name>
    <name type="common">Noble rot fungus</name>
    <name type="synonym">Botrytis cinerea</name>
    <dbReference type="NCBI Taxonomy" id="999810"/>
    <lineage>
        <taxon>Eukaryota</taxon>
        <taxon>Fungi</taxon>
        <taxon>Dikarya</taxon>
        <taxon>Ascomycota</taxon>
        <taxon>Pezizomycotina</taxon>
        <taxon>Leotiomycetes</taxon>
        <taxon>Helotiales</taxon>
        <taxon>Sclerotiniaceae</taxon>
        <taxon>Botrytis</taxon>
    </lineage>
</organism>
<feature type="compositionally biased region" description="Acidic residues" evidence="1">
    <location>
        <begin position="49"/>
        <end position="88"/>
    </location>
</feature>
<dbReference type="EMBL" id="FQ790344">
    <property type="protein sequence ID" value="CCD52756.1"/>
    <property type="molecule type" value="Genomic_DNA"/>
</dbReference>
<evidence type="ECO:0000313" key="3">
    <source>
        <dbReference type="Proteomes" id="UP000008177"/>
    </source>
</evidence>
<dbReference type="AlphaFoldDB" id="G2YMA8"/>
<sequence>MLSSLLRPKKARRRPQEIHSPFSSLYVDRPSTTAARGERLPRHASADFTETEIEEDTEEEIAQQNDGGDDDEGSNIDEVEEEDGDEDQPLLPIFSAAHLDALPVYNLTHAIRLIILPRTETTLTWDQLRSPQVSQFLVKPMQQQIRISHFSRATLYALMANCLQFKKESQANPGNAGNSLTRALRVDRCSFL</sequence>
<dbReference type="InterPro" id="IPR052971">
    <property type="entry name" value="TRP_calcium_channel"/>
</dbReference>
<evidence type="ECO:0000313" key="2">
    <source>
        <dbReference type="EMBL" id="CCD52756.1"/>
    </source>
</evidence>
<evidence type="ECO:0000256" key="1">
    <source>
        <dbReference type="SAM" id="MobiDB-lite"/>
    </source>
</evidence>
<feature type="region of interest" description="Disordered" evidence="1">
    <location>
        <begin position="1"/>
        <end position="88"/>
    </location>
</feature>
<feature type="compositionally biased region" description="Basic and acidic residues" evidence="1">
    <location>
        <begin position="36"/>
        <end position="45"/>
    </location>
</feature>
<accession>G2YMA8</accession>
<dbReference type="STRING" id="999810.G2YMA8"/>
<dbReference type="Proteomes" id="UP000008177">
    <property type="component" value="Unplaced contigs"/>
</dbReference>